<dbReference type="PANTHER" id="PTHR42929:SF1">
    <property type="entry name" value="INNER MEMBRANE ABC TRANSPORTER PERMEASE PROTEIN YDCU-RELATED"/>
    <property type="match status" value="1"/>
</dbReference>
<comment type="caution">
    <text evidence="10">The sequence shown here is derived from an EMBL/GenBank/DDBJ whole genome shotgun (WGS) entry which is preliminary data.</text>
</comment>
<dbReference type="InterPro" id="IPR000515">
    <property type="entry name" value="MetI-like"/>
</dbReference>
<keyword evidence="3 8" id="KW-0813">Transport</keyword>
<protein>
    <submittedName>
        <fullName evidence="10">ABC transporter permease</fullName>
    </submittedName>
</protein>
<sequence>MENWKNAKGVFAAIAAAPMAWLLVFFLFPLALVWLYSFGTNTSLTEIEISGTFSNYARALDPLYLGILWKSILVAAATTGICLVVGFPVALAIVFAADKWKPWLLLAIMLPFWTNLLIRTYALIAVLRREGYVNQTLGWLHEHYGNLMVLVGLPAPGAYEPLELLYNNFAVIFGLVYVHLPFMVLPLYAALDRMDKSLIEASLDLGAGHVRTLLTIVAPLAAPGIISGVIITFVPALGAYLTPDLLGGPDSQMIANVIERQFKRANDWPFGAALSFLLMYATFIAIAIQAMKSRQAERRQ</sequence>
<proteinExistence type="inferred from homology"/>
<evidence type="ECO:0000313" key="10">
    <source>
        <dbReference type="EMBL" id="MFC3098988.1"/>
    </source>
</evidence>
<dbReference type="Proteomes" id="UP001595456">
    <property type="component" value="Unassembled WGS sequence"/>
</dbReference>
<feature type="transmembrane region" description="Helical" evidence="8">
    <location>
        <begin position="103"/>
        <end position="127"/>
    </location>
</feature>
<organism evidence="10 11">
    <name type="scientific">Alteraurantiacibacter palmitatis</name>
    <dbReference type="NCBI Taxonomy" id="2054628"/>
    <lineage>
        <taxon>Bacteria</taxon>
        <taxon>Pseudomonadati</taxon>
        <taxon>Pseudomonadota</taxon>
        <taxon>Alphaproteobacteria</taxon>
        <taxon>Sphingomonadales</taxon>
        <taxon>Erythrobacteraceae</taxon>
        <taxon>Alteraurantiacibacter</taxon>
    </lineage>
</organism>
<feature type="transmembrane region" description="Helical" evidence="8">
    <location>
        <begin position="212"/>
        <end position="241"/>
    </location>
</feature>
<dbReference type="PROSITE" id="PS50928">
    <property type="entry name" value="ABC_TM1"/>
    <property type="match status" value="1"/>
</dbReference>
<evidence type="ECO:0000256" key="1">
    <source>
        <dbReference type="ARBA" id="ARBA00004651"/>
    </source>
</evidence>
<comment type="subcellular location">
    <subcellularLocation>
        <location evidence="1 8">Cell membrane</location>
        <topology evidence="1 8">Multi-pass membrane protein</topology>
    </subcellularLocation>
</comment>
<evidence type="ECO:0000256" key="5">
    <source>
        <dbReference type="ARBA" id="ARBA00022692"/>
    </source>
</evidence>
<evidence type="ECO:0000259" key="9">
    <source>
        <dbReference type="PROSITE" id="PS50928"/>
    </source>
</evidence>
<dbReference type="EMBL" id="JBHRST010000022">
    <property type="protein sequence ID" value="MFC3098988.1"/>
    <property type="molecule type" value="Genomic_DNA"/>
</dbReference>
<dbReference type="RefSeq" id="WP_336924533.1">
    <property type="nucleotide sequence ID" value="NZ_JBANRO010000001.1"/>
</dbReference>
<dbReference type="SUPFAM" id="SSF161098">
    <property type="entry name" value="MetI-like"/>
    <property type="match status" value="1"/>
</dbReference>
<keyword evidence="4" id="KW-1003">Cell membrane</keyword>
<feature type="domain" description="ABC transmembrane type-1" evidence="9">
    <location>
        <begin position="68"/>
        <end position="289"/>
    </location>
</feature>
<dbReference type="InterPro" id="IPR035906">
    <property type="entry name" value="MetI-like_sf"/>
</dbReference>
<evidence type="ECO:0000256" key="3">
    <source>
        <dbReference type="ARBA" id="ARBA00022448"/>
    </source>
</evidence>
<dbReference type="Pfam" id="PF00528">
    <property type="entry name" value="BPD_transp_1"/>
    <property type="match status" value="1"/>
</dbReference>
<keyword evidence="6 8" id="KW-1133">Transmembrane helix</keyword>
<comment type="similarity">
    <text evidence="2">Belongs to the binding-protein-dependent transport system permease family. CysTW subfamily.</text>
</comment>
<reference evidence="11" key="1">
    <citation type="journal article" date="2019" name="Int. J. Syst. Evol. Microbiol.">
        <title>The Global Catalogue of Microorganisms (GCM) 10K type strain sequencing project: providing services to taxonomists for standard genome sequencing and annotation.</title>
        <authorList>
            <consortium name="The Broad Institute Genomics Platform"/>
            <consortium name="The Broad Institute Genome Sequencing Center for Infectious Disease"/>
            <person name="Wu L."/>
            <person name="Ma J."/>
        </authorList>
    </citation>
    <scope>NUCLEOTIDE SEQUENCE [LARGE SCALE GENOMIC DNA]</scope>
    <source>
        <strain evidence="11">KCTC 52607</strain>
    </source>
</reference>
<name>A0ABV7E8V5_9SPHN</name>
<evidence type="ECO:0000256" key="4">
    <source>
        <dbReference type="ARBA" id="ARBA00022475"/>
    </source>
</evidence>
<keyword evidence="7 8" id="KW-0472">Membrane</keyword>
<dbReference type="PANTHER" id="PTHR42929">
    <property type="entry name" value="INNER MEMBRANE ABC TRANSPORTER PERMEASE PROTEIN YDCU-RELATED-RELATED"/>
    <property type="match status" value="1"/>
</dbReference>
<evidence type="ECO:0000256" key="2">
    <source>
        <dbReference type="ARBA" id="ARBA00007069"/>
    </source>
</evidence>
<gene>
    <name evidence="10" type="ORF">ACFODU_14420</name>
</gene>
<evidence type="ECO:0000256" key="8">
    <source>
        <dbReference type="RuleBase" id="RU363032"/>
    </source>
</evidence>
<feature type="transmembrane region" description="Helical" evidence="8">
    <location>
        <begin position="270"/>
        <end position="291"/>
    </location>
</feature>
<feature type="transmembrane region" description="Helical" evidence="8">
    <location>
        <begin position="72"/>
        <end position="96"/>
    </location>
</feature>
<accession>A0ABV7E8V5</accession>
<evidence type="ECO:0000313" key="11">
    <source>
        <dbReference type="Proteomes" id="UP001595456"/>
    </source>
</evidence>
<dbReference type="CDD" id="cd06261">
    <property type="entry name" value="TM_PBP2"/>
    <property type="match status" value="1"/>
</dbReference>
<dbReference type="Gene3D" id="1.10.3720.10">
    <property type="entry name" value="MetI-like"/>
    <property type="match status" value="1"/>
</dbReference>
<keyword evidence="11" id="KW-1185">Reference proteome</keyword>
<keyword evidence="5 8" id="KW-0812">Transmembrane</keyword>
<evidence type="ECO:0000256" key="7">
    <source>
        <dbReference type="ARBA" id="ARBA00023136"/>
    </source>
</evidence>
<feature type="transmembrane region" description="Helical" evidence="8">
    <location>
        <begin position="169"/>
        <end position="191"/>
    </location>
</feature>
<feature type="transmembrane region" description="Helical" evidence="8">
    <location>
        <begin position="12"/>
        <end position="36"/>
    </location>
</feature>
<evidence type="ECO:0000256" key="6">
    <source>
        <dbReference type="ARBA" id="ARBA00022989"/>
    </source>
</evidence>